<organism evidence="1 2">
    <name type="scientific">Gigaspora margarita</name>
    <dbReference type="NCBI Taxonomy" id="4874"/>
    <lineage>
        <taxon>Eukaryota</taxon>
        <taxon>Fungi</taxon>
        <taxon>Fungi incertae sedis</taxon>
        <taxon>Mucoromycota</taxon>
        <taxon>Glomeromycotina</taxon>
        <taxon>Glomeromycetes</taxon>
        <taxon>Diversisporales</taxon>
        <taxon>Gigasporaceae</taxon>
        <taxon>Gigaspora</taxon>
    </lineage>
</organism>
<dbReference type="Proteomes" id="UP000439903">
    <property type="component" value="Unassembled WGS sequence"/>
</dbReference>
<reference evidence="1 2" key="1">
    <citation type="journal article" date="2019" name="Environ. Microbiol.">
        <title>At the nexus of three kingdoms: the genome of the mycorrhizal fungus Gigaspora margarita provides insights into plant, endobacterial and fungal interactions.</title>
        <authorList>
            <person name="Venice F."/>
            <person name="Ghignone S."/>
            <person name="Salvioli di Fossalunga A."/>
            <person name="Amselem J."/>
            <person name="Novero M."/>
            <person name="Xianan X."/>
            <person name="Sedzielewska Toro K."/>
            <person name="Morin E."/>
            <person name="Lipzen A."/>
            <person name="Grigoriev I.V."/>
            <person name="Henrissat B."/>
            <person name="Martin F.M."/>
            <person name="Bonfante P."/>
        </authorList>
    </citation>
    <scope>NUCLEOTIDE SEQUENCE [LARGE SCALE GENOMIC DNA]</scope>
    <source>
        <strain evidence="1 2">BEG34</strain>
    </source>
</reference>
<proteinExistence type="predicted"/>
<name>A0A8H3XG33_GIGMA</name>
<dbReference type="AlphaFoldDB" id="A0A8H3XG33"/>
<dbReference type="EMBL" id="WTPW01001033">
    <property type="protein sequence ID" value="KAF0461072.1"/>
    <property type="molecule type" value="Genomic_DNA"/>
</dbReference>
<sequence length="98" mass="11433">MKLILSKPIVLSQDKSDVPETQENFEGLDDVLRVGLEVHDDKWRKNIYEIQDDSYGLGQLSLFISMTLSVKKGHALDFVAMLKRYHKDIESKYDRKDF</sequence>
<comment type="caution">
    <text evidence="1">The sequence shown here is derived from an EMBL/GenBank/DDBJ whole genome shotgun (WGS) entry which is preliminary data.</text>
</comment>
<keyword evidence="2" id="KW-1185">Reference proteome</keyword>
<evidence type="ECO:0000313" key="1">
    <source>
        <dbReference type="EMBL" id="KAF0461072.1"/>
    </source>
</evidence>
<gene>
    <name evidence="1" type="ORF">F8M41_000501</name>
</gene>
<accession>A0A8H3XG33</accession>
<protein>
    <submittedName>
        <fullName evidence="1">Uncharacterized protein</fullName>
    </submittedName>
</protein>
<evidence type="ECO:0000313" key="2">
    <source>
        <dbReference type="Proteomes" id="UP000439903"/>
    </source>
</evidence>